<feature type="transmembrane region" description="Helical" evidence="3">
    <location>
        <begin position="247"/>
        <end position="266"/>
    </location>
</feature>
<evidence type="ECO:0000313" key="6">
    <source>
        <dbReference type="Proteomes" id="UP001258181"/>
    </source>
</evidence>
<feature type="transmembrane region" description="Helical" evidence="3">
    <location>
        <begin position="38"/>
        <end position="58"/>
    </location>
</feature>
<evidence type="ECO:0000259" key="4">
    <source>
        <dbReference type="Pfam" id="PF00892"/>
    </source>
</evidence>
<dbReference type="RefSeq" id="WP_310260890.1">
    <property type="nucleotide sequence ID" value="NZ_JAVDWA010000006.1"/>
</dbReference>
<comment type="subcellular location">
    <subcellularLocation>
        <location evidence="1">Endomembrane system</location>
        <topology evidence="1">Multi-pass membrane protein</topology>
    </subcellularLocation>
</comment>
<proteinExistence type="inferred from homology"/>
<dbReference type="InterPro" id="IPR000620">
    <property type="entry name" value="EamA_dom"/>
</dbReference>
<dbReference type="SUPFAM" id="SSF103481">
    <property type="entry name" value="Multidrug resistance efflux transporter EmrE"/>
    <property type="match status" value="2"/>
</dbReference>
<feature type="transmembrane region" description="Helical" evidence="3">
    <location>
        <begin position="184"/>
        <end position="204"/>
    </location>
</feature>
<keyword evidence="3" id="KW-0472">Membrane</keyword>
<dbReference type="Gene3D" id="1.10.3730.20">
    <property type="match status" value="1"/>
</dbReference>
<evidence type="ECO:0000313" key="5">
    <source>
        <dbReference type="EMBL" id="MDR7074257.1"/>
    </source>
</evidence>
<dbReference type="PANTHER" id="PTHR22911">
    <property type="entry name" value="ACYL-MALONYL CONDENSING ENZYME-RELATED"/>
    <property type="match status" value="1"/>
</dbReference>
<feature type="transmembrane region" description="Helical" evidence="3">
    <location>
        <begin position="7"/>
        <end position="26"/>
    </location>
</feature>
<keyword evidence="6" id="KW-1185">Reference proteome</keyword>
<evidence type="ECO:0000256" key="1">
    <source>
        <dbReference type="ARBA" id="ARBA00004127"/>
    </source>
</evidence>
<dbReference type="PANTHER" id="PTHR22911:SF79">
    <property type="entry name" value="MOBA-LIKE NTP TRANSFERASE DOMAIN-CONTAINING PROTEIN"/>
    <property type="match status" value="1"/>
</dbReference>
<feature type="transmembrane region" description="Helical" evidence="3">
    <location>
        <begin position="272"/>
        <end position="289"/>
    </location>
</feature>
<feature type="transmembrane region" description="Helical" evidence="3">
    <location>
        <begin position="70"/>
        <end position="91"/>
    </location>
</feature>
<name>A0ABU1U460_9BACL</name>
<evidence type="ECO:0000256" key="2">
    <source>
        <dbReference type="ARBA" id="ARBA00007362"/>
    </source>
</evidence>
<feature type="transmembrane region" description="Helical" evidence="3">
    <location>
        <begin position="97"/>
        <end position="119"/>
    </location>
</feature>
<sequence length="304" mass="33985">MSYRTKIAYFHIVIGASLWGIIGYFVKELALIGFTPLQIVFLRAMSALIFFFLWIVLYQPRLLKIHWKDSWYFIGTGILSITFFNWCYFTTIQNASLAIAAILLYTAPVFVLLISIFVFKETLTIKKLIALFLTFFGCTLVSGLFSGQFSQLSWTGLLTGLGAGFGYSLYSIFGKLAGKKYETLTISFYTFLFALIVLFPISHIADANIELLSGKVLGYTAGLGLLPTVLAYWFYTNGLKQVEASKASIVSTIEPVVATVMGLFLYKEAVSFVQLLGILLVLGAVLLIQERKNTFELDKALKRT</sequence>
<reference evidence="5 6" key="1">
    <citation type="submission" date="2023-07" db="EMBL/GenBank/DDBJ databases">
        <title>Sorghum-associated microbial communities from plants grown in Nebraska, USA.</title>
        <authorList>
            <person name="Schachtman D."/>
        </authorList>
    </citation>
    <scope>NUCLEOTIDE SEQUENCE [LARGE SCALE GENOMIC DNA]</scope>
    <source>
        <strain evidence="5 6">BE211</strain>
    </source>
</reference>
<dbReference type="InterPro" id="IPR037185">
    <property type="entry name" value="EmrE-like"/>
</dbReference>
<dbReference type="Pfam" id="PF00892">
    <property type="entry name" value="EamA"/>
    <property type="match status" value="2"/>
</dbReference>
<dbReference type="EMBL" id="JAVDWA010000006">
    <property type="protein sequence ID" value="MDR7074257.1"/>
    <property type="molecule type" value="Genomic_DNA"/>
</dbReference>
<feature type="domain" description="EamA" evidence="4">
    <location>
        <begin position="7"/>
        <end position="142"/>
    </location>
</feature>
<feature type="domain" description="EamA" evidence="4">
    <location>
        <begin position="155"/>
        <end position="288"/>
    </location>
</feature>
<keyword evidence="3" id="KW-1133">Transmembrane helix</keyword>
<gene>
    <name evidence="5" type="ORF">J2X07_003252</name>
</gene>
<feature type="transmembrane region" description="Helical" evidence="3">
    <location>
        <begin position="128"/>
        <end position="146"/>
    </location>
</feature>
<comment type="similarity">
    <text evidence="2">Belongs to the EamA transporter family.</text>
</comment>
<accession>A0ABU1U460</accession>
<feature type="transmembrane region" description="Helical" evidence="3">
    <location>
        <begin position="152"/>
        <end position="172"/>
    </location>
</feature>
<organism evidence="5 6">
    <name type="scientific">Fictibacillus barbaricus</name>
    <dbReference type="NCBI Taxonomy" id="182136"/>
    <lineage>
        <taxon>Bacteria</taxon>
        <taxon>Bacillati</taxon>
        <taxon>Bacillota</taxon>
        <taxon>Bacilli</taxon>
        <taxon>Bacillales</taxon>
        <taxon>Fictibacillaceae</taxon>
        <taxon>Fictibacillus</taxon>
    </lineage>
</organism>
<protein>
    <submittedName>
        <fullName evidence="5">Drug/metabolite transporter (DMT)-like permease</fullName>
    </submittedName>
</protein>
<dbReference type="Proteomes" id="UP001258181">
    <property type="component" value="Unassembled WGS sequence"/>
</dbReference>
<feature type="transmembrane region" description="Helical" evidence="3">
    <location>
        <begin position="216"/>
        <end position="235"/>
    </location>
</feature>
<keyword evidence="3" id="KW-0812">Transmembrane</keyword>
<comment type="caution">
    <text evidence="5">The sequence shown here is derived from an EMBL/GenBank/DDBJ whole genome shotgun (WGS) entry which is preliminary data.</text>
</comment>
<evidence type="ECO:0000256" key="3">
    <source>
        <dbReference type="SAM" id="Phobius"/>
    </source>
</evidence>